<evidence type="ECO:0000313" key="4">
    <source>
        <dbReference type="Proteomes" id="UP000010816"/>
    </source>
</evidence>
<dbReference type="Gene3D" id="3.40.50.10140">
    <property type="entry name" value="Toll/interleukin-1 receptor homology (TIR) domain"/>
    <property type="match status" value="1"/>
</dbReference>
<gene>
    <name evidence="3" type="ORF">Thimo_2623</name>
</gene>
<keyword evidence="4" id="KW-1185">Reference proteome</keyword>
<dbReference type="InterPro" id="IPR011990">
    <property type="entry name" value="TPR-like_helical_dom_sf"/>
</dbReference>
<dbReference type="Pfam" id="PF13676">
    <property type="entry name" value="TIR_2"/>
    <property type="match status" value="1"/>
</dbReference>
<dbReference type="GO" id="GO:0007165">
    <property type="term" value="P:signal transduction"/>
    <property type="evidence" value="ECO:0007669"/>
    <property type="project" value="InterPro"/>
</dbReference>
<evidence type="ECO:0000313" key="3">
    <source>
        <dbReference type="EMBL" id="AGA91344.1"/>
    </source>
</evidence>
<dbReference type="Proteomes" id="UP000010816">
    <property type="component" value="Chromosome"/>
</dbReference>
<proteinExistence type="predicted"/>
<reference evidence="3 4" key="1">
    <citation type="submission" date="2011-09" db="EMBL/GenBank/DDBJ databases">
        <title>Complete sequence of chromosome of Thioflavicoccus mobilis 8321.</title>
        <authorList>
            <consortium name="US DOE Joint Genome Institute"/>
            <person name="Lucas S."/>
            <person name="Han J."/>
            <person name="Lapidus A."/>
            <person name="Cheng J.-F."/>
            <person name="Goodwin L."/>
            <person name="Pitluck S."/>
            <person name="Peters L."/>
            <person name="Ovchinnikova G."/>
            <person name="Lu M."/>
            <person name="Detter J.C."/>
            <person name="Han C."/>
            <person name="Tapia R."/>
            <person name="Land M."/>
            <person name="Hauser L."/>
            <person name="Kyrpides N."/>
            <person name="Ivanova N."/>
            <person name="Pagani I."/>
            <person name="Vogl K."/>
            <person name="Liu Z."/>
            <person name="Imhoff J."/>
            <person name="Thiel V."/>
            <person name="Frigaard N.-U."/>
            <person name="Bryant D."/>
            <person name="Woyke T."/>
        </authorList>
    </citation>
    <scope>NUCLEOTIDE SEQUENCE [LARGE SCALE GENOMIC DNA]</scope>
    <source>
        <strain evidence="3 4">8321</strain>
    </source>
</reference>
<name>L0H181_9GAMM</name>
<keyword evidence="1" id="KW-0472">Membrane</keyword>
<dbReference type="InterPro" id="IPR000157">
    <property type="entry name" value="TIR_dom"/>
</dbReference>
<dbReference type="HOGENOM" id="CLU_467626_0_0_6"/>
<keyword evidence="1" id="KW-1133">Transmembrane helix</keyword>
<dbReference type="Gene3D" id="1.25.40.10">
    <property type="entry name" value="Tetratricopeptide repeat domain"/>
    <property type="match status" value="2"/>
</dbReference>
<dbReference type="PROSITE" id="PS50104">
    <property type="entry name" value="TIR"/>
    <property type="match status" value="1"/>
</dbReference>
<dbReference type="KEGG" id="tmb:Thimo_2623"/>
<feature type="transmembrane region" description="Helical" evidence="1">
    <location>
        <begin position="190"/>
        <end position="213"/>
    </location>
</feature>
<dbReference type="AlphaFoldDB" id="L0H181"/>
<evidence type="ECO:0000256" key="1">
    <source>
        <dbReference type="SAM" id="Phobius"/>
    </source>
</evidence>
<dbReference type="eggNOG" id="COG0457">
    <property type="taxonomic scope" value="Bacteria"/>
</dbReference>
<protein>
    <recommendedName>
        <fullName evidence="2">TIR domain-containing protein</fullName>
    </recommendedName>
</protein>
<dbReference type="OrthoDB" id="7308181at2"/>
<dbReference type="EMBL" id="CP003051">
    <property type="protein sequence ID" value="AGA91344.1"/>
    <property type="molecule type" value="Genomic_DNA"/>
</dbReference>
<dbReference type="InterPro" id="IPR035897">
    <property type="entry name" value="Toll_tir_struct_dom_sf"/>
</dbReference>
<evidence type="ECO:0000259" key="2">
    <source>
        <dbReference type="PROSITE" id="PS50104"/>
    </source>
</evidence>
<dbReference type="SUPFAM" id="SSF52200">
    <property type="entry name" value="Toll/Interleukin receptor TIR domain"/>
    <property type="match status" value="1"/>
</dbReference>
<dbReference type="SUPFAM" id="SSF48452">
    <property type="entry name" value="TPR-like"/>
    <property type="match status" value="1"/>
</dbReference>
<sequence length="583" mass="65504">MKTNDSKNENEHWSAFISYRRTCHRDNRLAHCLQAKLEGYRTPKQLVRKGLKPRIGRVFIDDEELASGASLNDSLRQAVSSSDHLIVICSPDALPRSAGTDYMQEEIAYFKAKSSPKGKVFPVLSEGEHNLVTDIVLYDKRDSVVAVDMSSWSRCWAMRDPSEMLQIVAPVIGCSYATLRDRETRRLRRTVMIATMLLVIFAATALFAGLNWMEAAKQRRLAIDRLSDVLGLARNVFTAADQDLRQIHGSSGVRNRLTNLSAEIVAKLLTEREAENDLTILRVRSLGHTAAGDQAWAHGNVEEALRKYRAALEIDERLLEMDSEGRTRYADLSVSHGKLARIAALQHDADTLGEHARKAQYYAEKALNREPNDSQRILGIATAYRDLAIHALISGDMSKVRNYMETRMQYAKRAALLSPDDPRILAVPVDTLMNLANLELEEGNVEKAHLAATEAVERNEALMRRFPTNPLIVRGLFMSKLVLGTALARTSDRIQAIHTLDEARIVAEKHLEMQPEDSESRTLLGFAEYVAFQANMELGREEEAKRAFFRAVELTKGSSDPRAKVIQELYDKAKNAARVDHNE</sequence>
<organism evidence="3 4">
    <name type="scientific">Thioflavicoccus mobilis 8321</name>
    <dbReference type="NCBI Taxonomy" id="765912"/>
    <lineage>
        <taxon>Bacteria</taxon>
        <taxon>Pseudomonadati</taxon>
        <taxon>Pseudomonadota</taxon>
        <taxon>Gammaproteobacteria</taxon>
        <taxon>Chromatiales</taxon>
        <taxon>Chromatiaceae</taxon>
        <taxon>Thioflavicoccus</taxon>
    </lineage>
</organism>
<accession>L0H181</accession>
<keyword evidence="1" id="KW-0812">Transmembrane</keyword>
<feature type="domain" description="TIR" evidence="2">
    <location>
        <begin position="11"/>
        <end position="178"/>
    </location>
</feature>